<feature type="transmembrane region" description="Helical" evidence="17">
    <location>
        <begin position="109"/>
        <end position="128"/>
    </location>
</feature>
<feature type="transmembrane region" description="Helical" evidence="17">
    <location>
        <begin position="243"/>
        <end position="263"/>
    </location>
</feature>
<proteinExistence type="inferred from homology"/>
<evidence type="ECO:0000256" key="13">
    <source>
        <dbReference type="ARBA" id="ARBA00023316"/>
    </source>
</evidence>
<comment type="similarity">
    <text evidence="2 17">Belongs to the UppP family.</text>
</comment>
<evidence type="ECO:0000256" key="1">
    <source>
        <dbReference type="ARBA" id="ARBA00004651"/>
    </source>
</evidence>
<name>A0A7I8DGU3_9BACL</name>
<evidence type="ECO:0000256" key="17">
    <source>
        <dbReference type="HAMAP-Rule" id="MF_01006"/>
    </source>
</evidence>
<evidence type="ECO:0000256" key="8">
    <source>
        <dbReference type="ARBA" id="ARBA00022960"/>
    </source>
</evidence>
<dbReference type="NCBIfam" id="NF001390">
    <property type="entry name" value="PRK00281.1-4"/>
    <property type="match status" value="1"/>
</dbReference>
<dbReference type="GO" id="GO:0050380">
    <property type="term" value="F:undecaprenyl-diphosphatase activity"/>
    <property type="evidence" value="ECO:0007669"/>
    <property type="project" value="UniProtKB-UniRule"/>
</dbReference>
<dbReference type="InterPro" id="IPR003824">
    <property type="entry name" value="UppP"/>
</dbReference>
<dbReference type="HAMAP" id="MF_01006">
    <property type="entry name" value="Undec_diphosphatase"/>
    <property type="match status" value="1"/>
</dbReference>
<evidence type="ECO:0000256" key="14">
    <source>
        <dbReference type="ARBA" id="ARBA00032707"/>
    </source>
</evidence>
<keyword evidence="5 17" id="KW-1003">Cell membrane</keyword>
<comment type="subcellular location">
    <subcellularLocation>
        <location evidence="1 17">Cell membrane</location>
        <topology evidence="1 17">Multi-pass membrane protein</topology>
    </subcellularLocation>
</comment>
<dbReference type="RefSeq" id="WP_200756617.1">
    <property type="nucleotide sequence ID" value="NZ_AP023366.1"/>
</dbReference>
<dbReference type="Proteomes" id="UP000593802">
    <property type="component" value="Chromosome"/>
</dbReference>
<reference evidence="18 19" key="1">
    <citation type="submission" date="2020-08" db="EMBL/GenBank/DDBJ databases">
        <title>Complete Genome Sequence of Effusibacillus dendaii Strain skT53, Isolated from Farmland soil.</title>
        <authorList>
            <person name="Konishi T."/>
            <person name="Kawasaki H."/>
        </authorList>
    </citation>
    <scope>NUCLEOTIDE SEQUENCE [LARGE SCALE GENOMIC DNA]</scope>
    <source>
        <strain evidence="19">skT53</strain>
    </source>
</reference>
<comment type="function">
    <text evidence="17">Catalyzes the dephosphorylation of undecaprenyl diphosphate (UPP). Confers resistance to bacitracin.</text>
</comment>
<dbReference type="KEGG" id="eff:skT53_20060"/>
<keyword evidence="9 17" id="KW-0573">Peptidoglycan synthesis</keyword>
<dbReference type="NCBIfam" id="NF001388">
    <property type="entry name" value="PRK00281.1-1"/>
    <property type="match status" value="1"/>
</dbReference>
<dbReference type="EC" id="3.6.1.27" evidence="3 17"/>
<dbReference type="EMBL" id="AP023366">
    <property type="protein sequence ID" value="BCJ87021.1"/>
    <property type="molecule type" value="Genomic_DNA"/>
</dbReference>
<dbReference type="NCBIfam" id="TIGR00753">
    <property type="entry name" value="undec_PP_bacA"/>
    <property type="match status" value="1"/>
</dbReference>
<evidence type="ECO:0000256" key="11">
    <source>
        <dbReference type="ARBA" id="ARBA00023136"/>
    </source>
</evidence>
<dbReference type="NCBIfam" id="NF001389">
    <property type="entry name" value="PRK00281.1-2"/>
    <property type="match status" value="1"/>
</dbReference>
<keyword evidence="19" id="KW-1185">Reference proteome</keyword>
<keyword evidence="13 17" id="KW-0961">Cell wall biogenesis/degradation</keyword>
<evidence type="ECO:0000256" key="6">
    <source>
        <dbReference type="ARBA" id="ARBA00022692"/>
    </source>
</evidence>
<keyword evidence="12 17" id="KW-0046">Antibiotic resistance</keyword>
<protein>
    <recommendedName>
        <fullName evidence="4 17">Undecaprenyl-diphosphatase</fullName>
        <ecNumber evidence="3 17">3.6.1.27</ecNumber>
    </recommendedName>
    <alternativeName>
        <fullName evidence="15 17">Bacitracin resistance protein</fullName>
    </alternativeName>
    <alternativeName>
        <fullName evidence="14 17">Undecaprenyl pyrophosphate phosphatase</fullName>
    </alternativeName>
</protein>
<comment type="miscellaneous">
    <text evidence="17">Bacitracin is thought to be involved in the inhibition of peptidoglycan synthesis by sequestering undecaprenyl diphosphate, thereby reducing the pool of lipid carrier available.</text>
</comment>
<keyword evidence="10 17" id="KW-1133">Transmembrane helix</keyword>
<organism evidence="18 19">
    <name type="scientific">Effusibacillus dendaii</name>
    <dbReference type="NCBI Taxonomy" id="2743772"/>
    <lineage>
        <taxon>Bacteria</taxon>
        <taxon>Bacillati</taxon>
        <taxon>Bacillota</taxon>
        <taxon>Bacilli</taxon>
        <taxon>Bacillales</taxon>
        <taxon>Alicyclobacillaceae</taxon>
        <taxon>Effusibacillus</taxon>
    </lineage>
</organism>
<evidence type="ECO:0000256" key="10">
    <source>
        <dbReference type="ARBA" id="ARBA00022989"/>
    </source>
</evidence>
<dbReference type="GO" id="GO:0009252">
    <property type="term" value="P:peptidoglycan biosynthetic process"/>
    <property type="evidence" value="ECO:0007669"/>
    <property type="project" value="UniProtKB-KW"/>
</dbReference>
<evidence type="ECO:0000313" key="19">
    <source>
        <dbReference type="Proteomes" id="UP000593802"/>
    </source>
</evidence>
<keyword evidence="6 17" id="KW-0812">Transmembrane</keyword>
<dbReference type="GO" id="GO:0005886">
    <property type="term" value="C:plasma membrane"/>
    <property type="evidence" value="ECO:0007669"/>
    <property type="project" value="UniProtKB-SubCell"/>
</dbReference>
<dbReference type="GO" id="GO:0008360">
    <property type="term" value="P:regulation of cell shape"/>
    <property type="evidence" value="ECO:0007669"/>
    <property type="project" value="UniProtKB-KW"/>
</dbReference>
<dbReference type="PANTHER" id="PTHR30622">
    <property type="entry name" value="UNDECAPRENYL-DIPHOSPHATASE"/>
    <property type="match status" value="1"/>
</dbReference>
<evidence type="ECO:0000256" key="15">
    <source>
        <dbReference type="ARBA" id="ARBA00032932"/>
    </source>
</evidence>
<dbReference type="AlphaFoldDB" id="A0A7I8DGU3"/>
<keyword evidence="7 17" id="KW-0378">Hydrolase</keyword>
<evidence type="ECO:0000256" key="2">
    <source>
        <dbReference type="ARBA" id="ARBA00010621"/>
    </source>
</evidence>
<feature type="transmembrane region" description="Helical" evidence="17">
    <location>
        <begin position="186"/>
        <end position="204"/>
    </location>
</feature>
<feature type="transmembrane region" description="Helical" evidence="17">
    <location>
        <begin position="46"/>
        <end position="62"/>
    </location>
</feature>
<evidence type="ECO:0000256" key="5">
    <source>
        <dbReference type="ARBA" id="ARBA00022475"/>
    </source>
</evidence>
<keyword evidence="11 17" id="KW-0472">Membrane</keyword>
<evidence type="ECO:0000313" key="18">
    <source>
        <dbReference type="EMBL" id="BCJ87021.1"/>
    </source>
</evidence>
<gene>
    <name evidence="18" type="primary">uppP2</name>
    <name evidence="17" type="synonym">uppP</name>
    <name evidence="18" type="ORF">skT53_20060</name>
</gene>
<evidence type="ECO:0000256" key="16">
    <source>
        <dbReference type="ARBA" id="ARBA00047594"/>
    </source>
</evidence>
<feature type="transmembrane region" description="Helical" evidence="17">
    <location>
        <begin position="83"/>
        <end position="103"/>
    </location>
</feature>
<dbReference type="GO" id="GO:0071555">
    <property type="term" value="P:cell wall organization"/>
    <property type="evidence" value="ECO:0007669"/>
    <property type="project" value="UniProtKB-KW"/>
</dbReference>
<comment type="catalytic activity">
    <reaction evidence="16 17">
        <text>di-trans,octa-cis-undecaprenyl diphosphate + H2O = di-trans,octa-cis-undecaprenyl phosphate + phosphate + H(+)</text>
        <dbReference type="Rhea" id="RHEA:28094"/>
        <dbReference type="ChEBI" id="CHEBI:15377"/>
        <dbReference type="ChEBI" id="CHEBI:15378"/>
        <dbReference type="ChEBI" id="CHEBI:43474"/>
        <dbReference type="ChEBI" id="CHEBI:58405"/>
        <dbReference type="ChEBI" id="CHEBI:60392"/>
        <dbReference type="EC" id="3.6.1.27"/>
    </reaction>
</comment>
<accession>A0A7I8DGU3</accession>
<evidence type="ECO:0000256" key="7">
    <source>
        <dbReference type="ARBA" id="ARBA00022801"/>
    </source>
</evidence>
<keyword evidence="8 17" id="KW-0133">Cell shape</keyword>
<evidence type="ECO:0000256" key="4">
    <source>
        <dbReference type="ARBA" id="ARBA00021581"/>
    </source>
</evidence>
<dbReference type="GO" id="GO:0046677">
    <property type="term" value="P:response to antibiotic"/>
    <property type="evidence" value="ECO:0007669"/>
    <property type="project" value="UniProtKB-UniRule"/>
</dbReference>
<dbReference type="PANTHER" id="PTHR30622:SF3">
    <property type="entry name" value="UNDECAPRENYL-DIPHOSPHATASE"/>
    <property type="match status" value="1"/>
</dbReference>
<evidence type="ECO:0000256" key="9">
    <source>
        <dbReference type="ARBA" id="ARBA00022984"/>
    </source>
</evidence>
<evidence type="ECO:0000256" key="12">
    <source>
        <dbReference type="ARBA" id="ARBA00023251"/>
    </source>
</evidence>
<feature type="transmembrane region" description="Helical" evidence="17">
    <location>
        <begin position="216"/>
        <end position="237"/>
    </location>
</feature>
<dbReference type="Pfam" id="PF02673">
    <property type="entry name" value="BacA"/>
    <property type="match status" value="1"/>
</dbReference>
<evidence type="ECO:0000256" key="3">
    <source>
        <dbReference type="ARBA" id="ARBA00012374"/>
    </source>
</evidence>
<sequence length="264" mass="29150">MHLLTAVILGFIEGLTEFLPVSSTGHLILAGDLLHFQGDKASTFEIFIQLGAILAVVVIYWRRFLSLFEPRNLNFTNTESLNLLHIFVAMLPAGILGLILNKFIKQHLFSPYTVLIGLVLGGILMIMAEKSRKSKFATELDQLTYGQAFRIGLFQALALWPGFSRSGATIAGGLLVGTNRKTASEFSFIIAVPMMIAASGLDLLKSYKTLSADDLTFFAVGFVVSFIVALLAVFSFLKLVSKVRLTGFAYYRFVLAALFWIFFI</sequence>